<dbReference type="Pfam" id="PF11258">
    <property type="entry name" value="DUF3048"/>
    <property type="match status" value="1"/>
</dbReference>
<dbReference type="InterPro" id="IPR023158">
    <property type="entry name" value="YerB-like_sf"/>
</dbReference>
<proteinExistence type="predicted"/>
<feature type="chain" id="PRO_5020446843" evidence="1">
    <location>
        <begin position="22"/>
        <end position="327"/>
    </location>
</feature>
<sequence>MKPWIKSLLFTFLLIFPTACSIPSLLTKENDPTIEQTEPLTGLTTSQKNMNHPAFMIMINNHRQARPQTGLYLADIVVEMLAEGEITRFAAFYHSASEGTIGPVRSVRNYYLDLAEGTQSITVHAGGARDALKRIQRESLPSLDGIHKESQYFTRVDFRKAPHNLYTQLERLNQVIEKHGYSHLTPSKSYSFHPTGSGQTGVPAHRIDLVYHPLYKVGYQYDNASQSYIRYTEGERQKDRETEQPLMMQNVLVVFAEHQIVDGAGHRSIDVRSGGEGFLFQKGESIPIEWKYRDGWMIPYVEGKEISLISGKTWINVLPETGKVSFH</sequence>
<keyword evidence="5" id="KW-1185">Reference proteome</keyword>
<dbReference type="SUPFAM" id="SSF159774">
    <property type="entry name" value="YerB-like"/>
    <property type="match status" value="1"/>
</dbReference>
<protein>
    <submittedName>
        <fullName evidence="4">DUF3048 family protein</fullName>
    </submittedName>
</protein>
<dbReference type="OrthoDB" id="9779102at2"/>
<reference evidence="4 5" key="1">
    <citation type="submission" date="2019-03" db="EMBL/GenBank/DDBJ databases">
        <title>Genomic Encyclopedia of Type Strains, Phase IV (KMG-IV): sequencing the most valuable type-strain genomes for metagenomic binning, comparative biology and taxonomic classification.</title>
        <authorList>
            <person name="Goeker M."/>
        </authorList>
    </citation>
    <scope>NUCLEOTIDE SEQUENCE [LARGE SCALE GENOMIC DNA]</scope>
    <source>
        <strain evidence="4 5">DSM 45707</strain>
    </source>
</reference>
<dbReference type="Pfam" id="PF17479">
    <property type="entry name" value="DUF3048_C"/>
    <property type="match status" value="1"/>
</dbReference>
<feature type="domain" description="DUF3048" evidence="3">
    <location>
        <begin position="209"/>
        <end position="315"/>
    </location>
</feature>
<name>A0A4V2UVI2_9BACL</name>
<accession>A0A4V2UVI2</accession>
<feature type="signal peptide" evidence="1">
    <location>
        <begin position="1"/>
        <end position="21"/>
    </location>
</feature>
<dbReference type="InterPro" id="IPR021416">
    <property type="entry name" value="DUF3048_N"/>
</dbReference>
<dbReference type="Gene3D" id="3.50.90.10">
    <property type="entry name" value="YerB-like"/>
    <property type="match status" value="1"/>
</dbReference>
<evidence type="ECO:0000313" key="5">
    <source>
        <dbReference type="Proteomes" id="UP000294937"/>
    </source>
</evidence>
<comment type="caution">
    <text evidence="4">The sequence shown here is derived from an EMBL/GenBank/DDBJ whole genome shotgun (WGS) entry which is preliminary data.</text>
</comment>
<dbReference type="Proteomes" id="UP000294937">
    <property type="component" value="Unassembled WGS sequence"/>
</dbReference>
<feature type="domain" description="DUF3048" evidence="2">
    <location>
        <begin position="40"/>
        <end position="182"/>
    </location>
</feature>
<organism evidence="4 5">
    <name type="scientific">Hazenella coriacea</name>
    <dbReference type="NCBI Taxonomy" id="1179467"/>
    <lineage>
        <taxon>Bacteria</taxon>
        <taxon>Bacillati</taxon>
        <taxon>Bacillota</taxon>
        <taxon>Bacilli</taxon>
        <taxon>Bacillales</taxon>
        <taxon>Thermoactinomycetaceae</taxon>
        <taxon>Hazenella</taxon>
    </lineage>
</organism>
<dbReference type="AlphaFoldDB" id="A0A4V2UVI2"/>
<dbReference type="RefSeq" id="WP_131923860.1">
    <property type="nucleotide sequence ID" value="NZ_SMAG01000002.1"/>
</dbReference>
<keyword evidence="1" id="KW-0732">Signal</keyword>
<evidence type="ECO:0000259" key="3">
    <source>
        <dbReference type="Pfam" id="PF17479"/>
    </source>
</evidence>
<evidence type="ECO:0000256" key="1">
    <source>
        <dbReference type="SAM" id="SignalP"/>
    </source>
</evidence>
<gene>
    <name evidence="4" type="ORF">EDD58_102479</name>
</gene>
<dbReference type="EMBL" id="SMAG01000002">
    <property type="protein sequence ID" value="TCS95897.1"/>
    <property type="molecule type" value="Genomic_DNA"/>
</dbReference>
<evidence type="ECO:0000313" key="4">
    <source>
        <dbReference type="EMBL" id="TCS95897.1"/>
    </source>
</evidence>
<dbReference type="InterPro" id="IPR035328">
    <property type="entry name" value="DUF3048_C"/>
</dbReference>
<evidence type="ECO:0000259" key="2">
    <source>
        <dbReference type="Pfam" id="PF11258"/>
    </source>
</evidence>